<feature type="transmembrane region" description="Helical" evidence="2">
    <location>
        <begin position="780"/>
        <end position="800"/>
    </location>
</feature>
<sequence length="1296" mass="140642">MLQDVMKVPPPPEPGYNMRVFIGPISSELSEVAANVTSTHLVPILLPFSSLPDRQLVQTQPWISSLEVLPELLMARPIRTFHARGAKTVALWVAADPYLLAMCQGAADEATHLGMSVVYHHSPGGNINVLEEMRLMAAQGPDVFVVCSEYKEGVEIMMAIDFLHFTPQAILMWDSARPEFSDALLVASALSIATPEVWSSRIEPCNLHPCDNAVTRADFASAYESRHTTEPSLYAAQAAAAGMALTVKMQDQIHENFRNAPPPLSQANAAIVDGLMDCASKESFYQNLCVDHRGYLASPIMGISQLVAVNVSDDARRLQPGGQVPGQVPGQGPGQGPVQPEPPQADPISTETLLGYATLTPQLLEVYELSKASLPLPSMVYPRPLEDTRQLVRYPCEAGFEVITADLFNMLANVAANSTGGPQTPCFPCLDGTSRDPRSLPAQLSYRESGRSTVHRLRSRKTSNDARTACEELCAAPPTALWWSTPGSVWQRIEALHLAPGYGSCLDSMSEGDGTRASAPSVGTPGMPATPDESEGVPSKGLRRSAVAFAAAATAFLVWSLASERWHCFQVEVPPSEIYEMFKAMVAILPPGGHPTNFSPALRRKLERSTDPHVAFELQSGLWSGSAKSLCKPSDSIFSVFVDSKMCQAKLLHFCDDILDGSKDDPIALSTYENCRHSVSKGGVSLSFVLEPPAKLEHDMDNEYTTLDGLQSELGHDEQDQDPDICDTLADCDVLVAMRPLNLLLISVMILATLLMAAATVFFARALFGNEEAFTKRGCNVMFLAGLSLAAVIGLDIYLGEKYPLEDVFRVEDLYYFMLPDGSDSQGSGYSSLLGTAEVWSPSPAPLPQLSKRSQKHWGVLEPEPGPLQPRLHPESSMLDLEDVLDQVYNSSRTNELQLAVMKPLMQIPPTKWKGALAVLGANLMAALATKNMGAFLDPLKDAAKRAWGKSDVIINSWLQYLQQSIIDAPGKGGDQFDSMLNDFQNMKSANDVCDTFGLNACNSLSELEDVKAEATTLFSSLRSVFQEKLAQAKKLIAQCMKVLSKMKAFWKEVQEPVKRIMALVVEAAKDTGSGLLNSVVNALGKPELLDDIRLLFQKLFTSFPHVVLAVRQLADHFVSFVQGLKPVILQLKDAAIQVKKLLTRGLDKAQVILAEEADNKEAQIKFKISKEIDAKVNEAAGIWGIVEEIKADSATQNGAGSASNSSSLLEQAASISGDVMGLISNFASAGKLCSPAARVGTIFLSEIQHMHATARGFETKRGGVFQHFGYITFCLILLLGLVVVSFAMFHVGFLK</sequence>
<name>A0A812UQM8_9DINO</name>
<proteinExistence type="predicted"/>
<feature type="compositionally biased region" description="Low complexity" evidence="1">
    <location>
        <begin position="319"/>
        <end position="328"/>
    </location>
</feature>
<dbReference type="InterPro" id="IPR028082">
    <property type="entry name" value="Peripla_BP_I"/>
</dbReference>
<reference evidence="3" key="1">
    <citation type="submission" date="2021-02" db="EMBL/GenBank/DDBJ databases">
        <authorList>
            <person name="Dougan E. K."/>
            <person name="Rhodes N."/>
            <person name="Thang M."/>
            <person name="Chan C."/>
        </authorList>
    </citation>
    <scope>NUCLEOTIDE SEQUENCE</scope>
</reference>
<dbReference type="Proteomes" id="UP000604046">
    <property type="component" value="Unassembled WGS sequence"/>
</dbReference>
<organism evidence="3 4">
    <name type="scientific">Symbiodinium natans</name>
    <dbReference type="NCBI Taxonomy" id="878477"/>
    <lineage>
        <taxon>Eukaryota</taxon>
        <taxon>Sar</taxon>
        <taxon>Alveolata</taxon>
        <taxon>Dinophyceae</taxon>
        <taxon>Suessiales</taxon>
        <taxon>Symbiodiniaceae</taxon>
        <taxon>Symbiodinium</taxon>
    </lineage>
</organism>
<feature type="transmembrane region" description="Helical" evidence="2">
    <location>
        <begin position="743"/>
        <end position="768"/>
    </location>
</feature>
<feature type="region of interest" description="Disordered" evidence="1">
    <location>
        <begin position="317"/>
        <end position="346"/>
    </location>
</feature>
<keyword evidence="2" id="KW-0812">Transmembrane</keyword>
<keyword evidence="2" id="KW-1133">Transmembrane helix</keyword>
<accession>A0A812UQM8</accession>
<protein>
    <submittedName>
        <fullName evidence="3">Uncharacterized protein</fullName>
    </submittedName>
</protein>
<evidence type="ECO:0000256" key="1">
    <source>
        <dbReference type="SAM" id="MobiDB-lite"/>
    </source>
</evidence>
<comment type="caution">
    <text evidence="3">The sequence shown here is derived from an EMBL/GenBank/DDBJ whole genome shotgun (WGS) entry which is preliminary data.</text>
</comment>
<dbReference type="SUPFAM" id="SSF53822">
    <property type="entry name" value="Periplasmic binding protein-like I"/>
    <property type="match status" value="1"/>
</dbReference>
<evidence type="ECO:0000256" key="2">
    <source>
        <dbReference type="SAM" id="Phobius"/>
    </source>
</evidence>
<evidence type="ECO:0000313" key="3">
    <source>
        <dbReference type="EMBL" id="CAE7576589.1"/>
    </source>
</evidence>
<feature type="region of interest" description="Disordered" evidence="1">
    <location>
        <begin position="509"/>
        <end position="539"/>
    </location>
</feature>
<gene>
    <name evidence="3" type="ORF">SNAT2548_LOCUS32890</name>
</gene>
<evidence type="ECO:0000313" key="4">
    <source>
        <dbReference type="Proteomes" id="UP000604046"/>
    </source>
</evidence>
<feature type="transmembrane region" description="Helical" evidence="2">
    <location>
        <begin position="1269"/>
        <end position="1295"/>
    </location>
</feature>
<keyword evidence="2" id="KW-0472">Membrane</keyword>
<dbReference type="EMBL" id="CAJNDS010002732">
    <property type="protein sequence ID" value="CAE7576589.1"/>
    <property type="molecule type" value="Genomic_DNA"/>
</dbReference>
<dbReference type="OrthoDB" id="420724at2759"/>
<dbReference type="Gene3D" id="3.40.50.2300">
    <property type="match status" value="2"/>
</dbReference>
<keyword evidence="4" id="KW-1185">Reference proteome</keyword>